<dbReference type="PANTHER" id="PTHR38790:SF4">
    <property type="entry name" value="2EXR DOMAIN-CONTAINING PROTEIN"/>
    <property type="match status" value="1"/>
</dbReference>
<evidence type="ECO:0000313" key="3">
    <source>
        <dbReference type="EMBL" id="KAF6221536.1"/>
    </source>
</evidence>
<feature type="region of interest" description="Disordered" evidence="1">
    <location>
        <begin position="537"/>
        <end position="601"/>
    </location>
</feature>
<feature type="domain" description="DUF7730" evidence="2">
    <location>
        <begin position="203"/>
        <end position="329"/>
    </location>
</feature>
<accession>A0A8H6CDZ2</accession>
<feature type="compositionally biased region" description="Acidic residues" evidence="1">
    <location>
        <begin position="578"/>
        <end position="601"/>
    </location>
</feature>
<organism evidence="3 4">
    <name type="scientific">Letharia lupina</name>
    <dbReference type="NCBI Taxonomy" id="560253"/>
    <lineage>
        <taxon>Eukaryota</taxon>
        <taxon>Fungi</taxon>
        <taxon>Dikarya</taxon>
        <taxon>Ascomycota</taxon>
        <taxon>Pezizomycotina</taxon>
        <taxon>Lecanoromycetes</taxon>
        <taxon>OSLEUM clade</taxon>
        <taxon>Lecanoromycetidae</taxon>
        <taxon>Lecanorales</taxon>
        <taxon>Lecanorineae</taxon>
        <taxon>Parmeliaceae</taxon>
        <taxon>Letharia</taxon>
    </lineage>
</organism>
<proteinExistence type="predicted"/>
<gene>
    <name evidence="3" type="ORF">HO133_002392</name>
</gene>
<evidence type="ECO:0000259" key="2">
    <source>
        <dbReference type="Pfam" id="PF24864"/>
    </source>
</evidence>
<dbReference type="EMBL" id="JACCJB010000014">
    <property type="protein sequence ID" value="KAF6221536.1"/>
    <property type="molecule type" value="Genomic_DNA"/>
</dbReference>
<comment type="caution">
    <text evidence="3">The sequence shown here is derived from an EMBL/GenBank/DDBJ whole genome shotgun (WGS) entry which is preliminary data.</text>
</comment>
<protein>
    <recommendedName>
        <fullName evidence="2">DUF7730 domain-containing protein</fullName>
    </recommendedName>
</protein>
<feature type="compositionally biased region" description="Basic residues" evidence="1">
    <location>
        <begin position="22"/>
        <end position="31"/>
    </location>
</feature>
<dbReference type="PANTHER" id="PTHR38790">
    <property type="entry name" value="2EXR DOMAIN-CONTAINING PROTEIN-RELATED"/>
    <property type="match status" value="1"/>
</dbReference>
<reference evidence="3 4" key="1">
    <citation type="journal article" date="2020" name="Genomics">
        <title>Complete, high-quality genomes from long-read metagenomic sequencing of two wolf lichen thalli reveals enigmatic genome architecture.</title>
        <authorList>
            <person name="McKenzie S.K."/>
            <person name="Walston R.F."/>
            <person name="Allen J.L."/>
        </authorList>
    </citation>
    <scope>NUCLEOTIDE SEQUENCE [LARGE SCALE GENOMIC DNA]</scope>
    <source>
        <strain evidence="3">WasteWater1</strain>
    </source>
</reference>
<dbReference type="GeneID" id="59330805"/>
<dbReference type="InterPro" id="IPR056632">
    <property type="entry name" value="DUF7730"/>
</dbReference>
<feature type="region of interest" description="Disordered" evidence="1">
    <location>
        <begin position="477"/>
        <end position="499"/>
    </location>
</feature>
<feature type="region of interest" description="Disordered" evidence="1">
    <location>
        <begin position="96"/>
        <end position="132"/>
    </location>
</feature>
<sequence length="601" mass="66656">MTRRKRKAVLDEVSNDEVAPRAKPRPRKKQAVTKTNSAATKALIRKNAATSPLLLLPSEIRENILIHLVGENLIHVKYLDVYELSLAIREKKEPLDIGASEDGGSGEKRHYFPFDTDDDDCNDGEDDDDDDDGAIAARVARLASSAAGRATPSVWEQASQPAFRHAICVANLSEQSAYEEAVSGHAVVPEGESPEFYVASCQERHATCNMCGSGPMFLREEDRQALRVDLNVLGVCRQLYEEANHLLWATNTFSFEDPKTLEKFLCSLNPAQKRKLTSIHISATIGGLGSYYYNSGYQRARWDTSYWGKALKMSNLNVIRGVQVLHLCINQGFECVFRGYGNTNDSAEQQIANTQQADMESILRLRALSVKHVTVIVSDDTTKLERDGKSAHRWTAIKKKEYAESIRVQLVDPSGAELVKKEAEAENLARKTVVRDNAVARVKSYKSILKNKQADVVRVALWASREEAKARLAAQKADQVSNKRSKKAARLQQDAERQKEHVIRARNAADGAVETEKTWQEQVANAREKYKRAMANLGATPEEIEDEEEAERLLEGSSSSYTDVGGVNVAQAHGIVQSDDDEPLASSPGEEDPDEDDEVSS</sequence>
<dbReference type="AlphaFoldDB" id="A0A8H6CDZ2"/>
<feature type="compositionally biased region" description="Acidic residues" evidence="1">
    <location>
        <begin position="115"/>
        <end position="132"/>
    </location>
</feature>
<evidence type="ECO:0000313" key="4">
    <source>
        <dbReference type="Proteomes" id="UP000593566"/>
    </source>
</evidence>
<dbReference type="Proteomes" id="UP000593566">
    <property type="component" value="Unassembled WGS sequence"/>
</dbReference>
<evidence type="ECO:0000256" key="1">
    <source>
        <dbReference type="SAM" id="MobiDB-lite"/>
    </source>
</evidence>
<name>A0A8H6CDZ2_9LECA</name>
<keyword evidence="4" id="KW-1185">Reference proteome</keyword>
<dbReference type="Pfam" id="PF24864">
    <property type="entry name" value="DUF7730"/>
    <property type="match status" value="1"/>
</dbReference>
<dbReference type="RefSeq" id="XP_037150971.1">
    <property type="nucleotide sequence ID" value="XM_037293318.1"/>
</dbReference>
<feature type="region of interest" description="Disordered" evidence="1">
    <location>
        <begin position="1"/>
        <end position="37"/>
    </location>
</feature>